<evidence type="ECO:0000313" key="5">
    <source>
        <dbReference type="Proteomes" id="UP000306630"/>
    </source>
</evidence>
<feature type="transmembrane region" description="Helical" evidence="1">
    <location>
        <begin position="79"/>
        <end position="97"/>
    </location>
</feature>
<proteinExistence type="predicted"/>
<dbReference type="PANTHER" id="PTHR38482:SF1">
    <property type="entry name" value="DMT FAMILY PROTEIN"/>
    <property type="match status" value="1"/>
</dbReference>
<gene>
    <name evidence="2" type="ORF">A4V02_13540</name>
    <name evidence="3" type="ORF">E5333_05565</name>
</gene>
<dbReference type="EMBL" id="CP015402">
    <property type="protein sequence ID" value="ANU64641.1"/>
    <property type="molecule type" value="Genomic_DNA"/>
</dbReference>
<evidence type="ECO:0000313" key="3">
    <source>
        <dbReference type="EMBL" id="TGY74809.1"/>
    </source>
</evidence>
<dbReference type="RefSeq" id="WP_068961915.1">
    <property type="nucleotide sequence ID" value="NZ_CAJTAP010000034.1"/>
</dbReference>
<feature type="transmembrane region" description="Helical" evidence="1">
    <location>
        <begin position="5"/>
        <end position="25"/>
    </location>
</feature>
<keyword evidence="1" id="KW-0472">Membrane</keyword>
<dbReference type="PANTHER" id="PTHR38482">
    <property type="entry name" value="DMT FAMILY PROTEIN"/>
    <property type="match status" value="1"/>
</dbReference>
<dbReference type="Proteomes" id="UP000186351">
    <property type="component" value="Chromosome"/>
</dbReference>
<dbReference type="Proteomes" id="UP000306630">
    <property type="component" value="Unassembled WGS sequence"/>
</dbReference>
<protein>
    <recommendedName>
        <fullName evidence="6">DMT family protein</fullName>
    </recommendedName>
</protein>
<keyword evidence="1" id="KW-0812">Transmembrane</keyword>
<organism evidence="2 4">
    <name type="scientific">Muribaculum intestinale</name>
    <dbReference type="NCBI Taxonomy" id="1796646"/>
    <lineage>
        <taxon>Bacteria</taxon>
        <taxon>Pseudomonadati</taxon>
        <taxon>Bacteroidota</taxon>
        <taxon>Bacteroidia</taxon>
        <taxon>Bacteroidales</taxon>
        <taxon>Muribaculaceae</taxon>
        <taxon>Muribaculum</taxon>
    </lineage>
</organism>
<keyword evidence="4" id="KW-1185">Reference proteome</keyword>
<name>A0A1B1SCU3_9BACT</name>
<dbReference type="InterPro" id="IPR007437">
    <property type="entry name" value="DUF486"/>
</dbReference>
<reference evidence="3 5" key="3">
    <citation type="submission" date="2019-04" db="EMBL/GenBank/DDBJ databases">
        <title>Microbes associate with the intestines of laboratory mice.</title>
        <authorList>
            <person name="Navarre W."/>
            <person name="Wong E."/>
            <person name="Huang K."/>
            <person name="Tropini C."/>
            <person name="Ng K."/>
            <person name="Yu B."/>
        </authorList>
    </citation>
    <scope>NUCLEOTIDE SEQUENCE [LARGE SCALE GENOMIC DNA]</scope>
    <source>
        <strain evidence="3 5">NM06_A21</strain>
    </source>
</reference>
<dbReference type="KEGG" id="pary:A4V02_13540"/>
<evidence type="ECO:0000313" key="2">
    <source>
        <dbReference type="EMBL" id="ANU64641.1"/>
    </source>
</evidence>
<dbReference type="OrthoDB" id="9805206at2"/>
<feature type="transmembrane region" description="Helical" evidence="1">
    <location>
        <begin position="103"/>
        <end position="121"/>
    </location>
</feature>
<dbReference type="EMBL" id="SRYD01000017">
    <property type="protein sequence ID" value="TGY74809.1"/>
    <property type="molecule type" value="Genomic_DNA"/>
</dbReference>
<dbReference type="Pfam" id="PF04342">
    <property type="entry name" value="DMT_6"/>
    <property type="match status" value="1"/>
</dbReference>
<dbReference type="PIRSF" id="PIRSF021239">
    <property type="entry name" value="UCP021239"/>
    <property type="match status" value="1"/>
</dbReference>
<dbReference type="STRING" id="1796646.A4V02_13540"/>
<evidence type="ECO:0000256" key="1">
    <source>
        <dbReference type="SAM" id="Phobius"/>
    </source>
</evidence>
<accession>A0A1B1SCU3</accession>
<sequence>MKPAIVTVILLIISNVFMTLAWYGHLKLQSSGVSSNWPLYAVILISWGIALVEYVFMIPANRIGFDGNGGPYSLVQLKVMQECITLVVFTVFTMIAFKGTHFGWNHILAFVLLIGAVYLVFMDNK</sequence>
<dbReference type="AlphaFoldDB" id="A0A1B1SCU3"/>
<feature type="transmembrane region" description="Helical" evidence="1">
    <location>
        <begin position="37"/>
        <end position="58"/>
    </location>
</feature>
<reference evidence="2" key="2">
    <citation type="submission" date="2017-04" db="EMBL/GenBank/DDBJ databases">
        <title>Complete Genome Sequences of Twelve Strains of a Stable Defined Moderately Diverse Mouse Microbiota 2 (sDMDMm2).</title>
        <authorList>
            <person name="Uchimura Y."/>
            <person name="Wyss M."/>
            <person name="Brugiroux S."/>
            <person name="Limenitakis J.P."/>
            <person name="Stecher B."/>
            <person name="McCoy K.D."/>
            <person name="Macpherson A.J."/>
        </authorList>
    </citation>
    <scope>NUCLEOTIDE SEQUENCE</scope>
    <source>
        <strain evidence="2">YL27</strain>
    </source>
</reference>
<accession>A0A1Z2XFN4</accession>
<dbReference type="GeneID" id="65537898"/>
<reference evidence="4" key="1">
    <citation type="submission" date="2016-04" db="EMBL/GenBank/DDBJ databases">
        <title>Complete Genome Sequences of Twelve Strains of a Stable Defined Moderately Diverse Mouse Microbiota 2 (sDMDMm2).</title>
        <authorList>
            <person name="Uchimura Y."/>
            <person name="Wyss M."/>
            <person name="Brugiroux S."/>
            <person name="Limenitakis J.P."/>
            <person name="Stecher B."/>
            <person name="McCoy K.D."/>
            <person name="Macpherson A.J."/>
        </authorList>
    </citation>
    <scope>NUCLEOTIDE SEQUENCE [LARGE SCALE GENOMIC DNA]</scope>
    <source>
        <strain evidence="4">YL27</strain>
    </source>
</reference>
<evidence type="ECO:0008006" key="6">
    <source>
        <dbReference type="Google" id="ProtNLM"/>
    </source>
</evidence>
<keyword evidence="1" id="KW-1133">Transmembrane helix</keyword>
<evidence type="ECO:0000313" key="4">
    <source>
        <dbReference type="Proteomes" id="UP000186351"/>
    </source>
</evidence>